<evidence type="ECO:0000256" key="6">
    <source>
        <dbReference type="SAM" id="MobiDB-lite"/>
    </source>
</evidence>
<feature type="domain" description="WRKY" evidence="7">
    <location>
        <begin position="471"/>
        <end position="526"/>
    </location>
</feature>
<keyword evidence="5" id="KW-0539">Nucleus</keyword>
<evidence type="ECO:0000256" key="2">
    <source>
        <dbReference type="ARBA" id="ARBA00023015"/>
    </source>
</evidence>
<dbReference type="PANTHER" id="PTHR31282">
    <property type="entry name" value="WRKY TRANSCRIPTION FACTOR 21-RELATED"/>
    <property type="match status" value="1"/>
</dbReference>
<accession>A0ABP1BBQ1</accession>
<evidence type="ECO:0000256" key="5">
    <source>
        <dbReference type="ARBA" id="ARBA00023242"/>
    </source>
</evidence>
<keyword evidence="2" id="KW-0805">Transcription regulation</keyword>
<evidence type="ECO:0000256" key="1">
    <source>
        <dbReference type="ARBA" id="ARBA00004123"/>
    </source>
</evidence>
<evidence type="ECO:0000313" key="8">
    <source>
        <dbReference type="EMBL" id="CAK9872703.1"/>
    </source>
</evidence>
<evidence type="ECO:0000313" key="9">
    <source>
        <dbReference type="Proteomes" id="UP001497522"/>
    </source>
</evidence>
<proteinExistence type="predicted"/>
<organism evidence="8 9">
    <name type="scientific">Sphagnum jensenii</name>
    <dbReference type="NCBI Taxonomy" id="128206"/>
    <lineage>
        <taxon>Eukaryota</taxon>
        <taxon>Viridiplantae</taxon>
        <taxon>Streptophyta</taxon>
        <taxon>Embryophyta</taxon>
        <taxon>Bryophyta</taxon>
        <taxon>Sphagnophytina</taxon>
        <taxon>Sphagnopsida</taxon>
        <taxon>Sphagnales</taxon>
        <taxon>Sphagnaceae</taxon>
        <taxon>Sphagnum</taxon>
    </lineage>
</organism>
<name>A0ABP1BBQ1_9BRYO</name>
<sequence>MSCSFICSASACIEIMEAASSIMDAGTRGCLSREGNMKRNYNTCGSAGHWDCKASVLVPDHDGSAEKIQEMLSRAINDQQQLWKILVSASSSSSDQLAGFSSDQLGESVDGEQLDQAGIEVAAGDTRRRQQQQLVGITCTPEFNLPARLFRPLAAKLENSLDWCYLALCRIQDLTSQLIAAPELPRSTSVLPIVNQQVSSVRPCCTGYSILEHEEFHDQLRPSFHVRLHPNAVSKLKLHRSSLSPLQIPGRTVDSSSLVDQASLSRSPTSLCLLNKSRKTESTSLAAAPSDCAGDEAGRLDESQIMLASDLEPTQGQNFDHGRFSAALGVMDHPADWPNLQADSDMAIAASTDSKEPQQLMIPRPQISSSKAVLLRSSSSNHLTMGQDAHDHLISPQNNQGTIRRTDSLDGRSITSTSTIRCDPTREEKRDKEAVIDAEEDGNTSVVVVYQRLRPGVDRSLKGIPPDGHRRWKKYGNKAIQNANFSRGYYKCSVKECNAKKMVQKTDKDPSVFEVTYTGTHTCSSSMGCTSNYNPQYNKKQKTGNSLNVQAPAAATAHDVPAARKVFDHESPKHTTSDHHQAAAQLSTAPPVCSQELEQDQTSAAAAASQEDRNNRYYASTKFPSIALDVCSAPSTEEDQAVVEEKVLHHQQETANSSATAAASAACWSEFARFEHAADQQFMSSSDLEAAISTDSSSSLNHAGRIKSEWKKFALDQQQLDYAETVDMDSLYMLNLQDSAMSSWPELLPDN</sequence>
<dbReference type="EMBL" id="OZ023704">
    <property type="protein sequence ID" value="CAK9872703.1"/>
    <property type="molecule type" value="Genomic_DNA"/>
</dbReference>
<dbReference type="SUPFAM" id="SSF118290">
    <property type="entry name" value="WRKY DNA-binding domain"/>
    <property type="match status" value="1"/>
</dbReference>
<dbReference type="PROSITE" id="PS50811">
    <property type="entry name" value="WRKY"/>
    <property type="match status" value="1"/>
</dbReference>
<dbReference type="Proteomes" id="UP001497522">
    <property type="component" value="Chromosome 3"/>
</dbReference>
<evidence type="ECO:0000259" key="7">
    <source>
        <dbReference type="PROSITE" id="PS50811"/>
    </source>
</evidence>
<reference evidence="8" key="1">
    <citation type="submission" date="2024-03" db="EMBL/GenBank/DDBJ databases">
        <authorList>
            <consortium name="ELIXIR-Norway"/>
            <consortium name="Elixir Norway"/>
        </authorList>
    </citation>
    <scope>NUCLEOTIDE SEQUENCE</scope>
</reference>
<dbReference type="Gene3D" id="2.20.25.80">
    <property type="entry name" value="WRKY domain"/>
    <property type="match status" value="1"/>
</dbReference>
<dbReference type="InterPro" id="IPR003657">
    <property type="entry name" value="WRKY_dom"/>
</dbReference>
<evidence type="ECO:0000256" key="4">
    <source>
        <dbReference type="ARBA" id="ARBA00023163"/>
    </source>
</evidence>
<protein>
    <recommendedName>
        <fullName evidence="7">WRKY domain-containing protein</fullName>
    </recommendedName>
</protein>
<dbReference type="Pfam" id="PF03106">
    <property type="entry name" value="WRKY"/>
    <property type="match status" value="1"/>
</dbReference>
<feature type="region of interest" description="Disordered" evidence="6">
    <location>
        <begin position="391"/>
        <end position="416"/>
    </location>
</feature>
<evidence type="ECO:0000256" key="3">
    <source>
        <dbReference type="ARBA" id="ARBA00023125"/>
    </source>
</evidence>
<keyword evidence="9" id="KW-1185">Reference proteome</keyword>
<keyword evidence="3" id="KW-0238">DNA-binding</keyword>
<gene>
    <name evidence="8" type="ORF">CSSPJE1EN2_LOCUS15273</name>
</gene>
<dbReference type="InterPro" id="IPR044810">
    <property type="entry name" value="WRKY_plant"/>
</dbReference>
<keyword evidence="4" id="KW-0804">Transcription</keyword>
<dbReference type="InterPro" id="IPR036576">
    <property type="entry name" value="WRKY_dom_sf"/>
</dbReference>
<dbReference type="SMART" id="SM00774">
    <property type="entry name" value="WRKY"/>
    <property type="match status" value="1"/>
</dbReference>
<comment type="subcellular location">
    <subcellularLocation>
        <location evidence="1">Nucleus</location>
    </subcellularLocation>
</comment>